<evidence type="ECO:0000256" key="2">
    <source>
        <dbReference type="ARBA" id="ARBA00022695"/>
    </source>
</evidence>
<dbReference type="EC" id="2.3.1.157" evidence="5"/>
<dbReference type="Proteomes" id="UP000193200">
    <property type="component" value="Unassembled WGS sequence"/>
</dbReference>
<dbReference type="EMBL" id="FWFR01000001">
    <property type="protein sequence ID" value="SLN38447.1"/>
    <property type="molecule type" value="Genomic_DNA"/>
</dbReference>
<keyword evidence="6" id="KW-1185">Reference proteome</keyword>
<dbReference type="GO" id="GO:0019134">
    <property type="term" value="F:glucosamine-1-phosphate N-acetyltransferase activity"/>
    <property type="evidence" value="ECO:0007669"/>
    <property type="project" value="UniProtKB-EC"/>
</dbReference>
<dbReference type="SUPFAM" id="SSF53448">
    <property type="entry name" value="Nucleotide-diphospho-sugar transferases"/>
    <property type="match status" value="1"/>
</dbReference>
<dbReference type="Pfam" id="PF12804">
    <property type="entry name" value="NTP_transf_3"/>
    <property type="match status" value="1"/>
</dbReference>
<organism evidence="5 6">
    <name type="scientific">Oceanibacterium hippocampi</name>
    <dbReference type="NCBI Taxonomy" id="745714"/>
    <lineage>
        <taxon>Bacteria</taxon>
        <taxon>Pseudomonadati</taxon>
        <taxon>Pseudomonadota</taxon>
        <taxon>Alphaproteobacteria</taxon>
        <taxon>Sneathiellales</taxon>
        <taxon>Sneathiellaceae</taxon>
        <taxon>Oceanibacterium</taxon>
    </lineage>
</organism>
<dbReference type="CDD" id="cd02523">
    <property type="entry name" value="PC_cytidylyltransferase"/>
    <property type="match status" value="1"/>
</dbReference>
<keyword evidence="3" id="KW-0460">Magnesium</keyword>
<evidence type="ECO:0000256" key="1">
    <source>
        <dbReference type="ARBA" id="ARBA00022679"/>
    </source>
</evidence>
<accession>A0A1Y5SI91</accession>
<feature type="domain" description="MobA-like NTP transferase" evidence="4">
    <location>
        <begin position="6"/>
        <end position="124"/>
    </location>
</feature>
<keyword evidence="5" id="KW-0012">Acyltransferase</keyword>
<keyword evidence="1 5" id="KW-0808">Transferase</keyword>
<evidence type="ECO:0000313" key="5">
    <source>
        <dbReference type="EMBL" id="SLN38447.1"/>
    </source>
</evidence>
<dbReference type="RefSeq" id="WP_217807856.1">
    <property type="nucleotide sequence ID" value="NZ_FWFR01000001.1"/>
</dbReference>
<dbReference type="InterPro" id="IPR050065">
    <property type="entry name" value="GlmU-like"/>
</dbReference>
<evidence type="ECO:0000313" key="6">
    <source>
        <dbReference type="Proteomes" id="UP000193200"/>
    </source>
</evidence>
<proteinExistence type="predicted"/>
<protein>
    <submittedName>
        <fullName evidence="5">Bifunctional protein GlmU</fullName>
        <ecNumber evidence="5">2.3.1.157</ecNumber>
    </submittedName>
</protein>
<dbReference type="GO" id="GO:0016779">
    <property type="term" value="F:nucleotidyltransferase activity"/>
    <property type="evidence" value="ECO:0007669"/>
    <property type="project" value="UniProtKB-KW"/>
</dbReference>
<evidence type="ECO:0000259" key="4">
    <source>
        <dbReference type="Pfam" id="PF12804"/>
    </source>
</evidence>
<dbReference type="InParanoid" id="A0A1Y5SI91"/>
<keyword evidence="2" id="KW-0548">Nucleotidyltransferase</keyword>
<dbReference type="PANTHER" id="PTHR43584:SF8">
    <property type="entry name" value="N-ACETYLMURAMATE ALPHA-1-PHOSPHATE URIDYLYLTRANSFERASE"/>
    <property type="match status" value="1"/>
</dbReference>
<name>A0A1Y5SI91_9PROT</name>
<sequence length="270" mass="29324">MSMPKGLILAAGRGSRMGTLTEEMPKGLAPLAGRSLIAWQEAALARAGIEPVALVTGYQAERLAKKGRTCFHNPRWASTNMVMSLAAADEWMAEGDTIVSYSDIVYHPDIPAALAAAEGDIAITYDRDWAALWDLRFDRPLLDAESFECRDGRLVDIGRRVRCKGAVGGQYMGLVKFSAAGWGLVSYLLGGMMPEVRDRLDMTALLRELLALGQPIVTVPVDGRWLEVDSGEDLAAYEARLKQKAAWSHDWRWKTQGVGAAASLEATTAG</sequence>
<gene>
    <name evidence="5" type="primary">glmU_1</name>
    <name evidence="5" type="ORF">OCH7691_01585</name>
</gene>
<dbReference type="Gene3D" id="3.90.550.10">
    <property type="entry name" value="Spore Coat Polysaccharide Biosynthesis Protein SpsA, Chain A"/>
    <property type="match status" value="1"/>
</dbReference>
<dbReference type="InterPro" id="IPR025877">
    <property type="entry name" value="MobA-like_NTP_Trfase"/>
</dbReference>
<dbReference type="AlphaFoldDB" id="A0A1Y5SI91"/>
<reference evidence="5 6" key="1">
    <citation type="submission" date="2017-03" db="EMBL/GenBank/DDBJ databases">
        <authorList>
            <person name="Afonso C.L."/>
            <person name="Miller P.J."/>
            <person name="Scott M.A."/>
            <person name="Spackman E."/>
            <person name="Goraichik I."/>
            <person name="Dimitrov K.M."/>
            <person name="Suarez D.L."/>
            <person name="Swayne D.E."/>
        </authorList>
    </citation>
    <scope>NUCLEOTIDE SEQUENCE [LARGE SCALE GENOMIC DNA]</scope>
    <source>
        <strain evidence="5 6">CECT 7691</strain>
    </source>
</reference>
<dbReference type="InterPro" id="IPR029044">
    <property type="entry name" value="Nucleotide-diphossugar_trans"/>
</dbReference>
<evidence type="ECO:0000256" key="3">
    <source>
        <dbReference type="ARBA" id="ARBA00022842"/>
    </source>
</evidence>
<dbReference type="PANTHER" id="PTHR43584">
    <property type="entry name" value="NUCLEOTIDYL TRANSFERASE"/>
    <property type="match status" value="1"/>
</dbReference>